<dbReference type="Proteomes" id="UP000251717">
    <property type="component" value="Unassembled WGS sequence"/>
</dbReference>
<dbReference type="AlphaFoldDB" id="A0A315XNC2"/>
<evidence type="ECO:0000313" key="2">
    <source>
        <dbReference type="Proteomes" id="UP000251717"/>
    </source>
</evidence>
<gene>
    <name evidence="1" type="ORF">MBBTH_04740</name>
</gene>
<name>A0A315XNC2_9EURY</name>
<dbReference type="EMBL" id="MZGS01000016">
    <property type="protein sequence ID" value="PWB87887.1"/>
    <property type="molecule type" value="Genomic_DNA"/>
</dbReference>
<keyword evidence="2" id="KW-1185">Reference proteome</keyword>
<sequence length="110" mass="12969">MQEINLVMFQFSEDTPFQFYWNPMIIGETITGHIYMISTDEYGAEIIILKIKDPYYDIKYLVRIPPHPSIMECYSNINIGDYLKIQYVNKVPGVDSFDEKIFNIKVNCNK</sequence>
<reference evidence="1 2" key="1">
    <citation type="submission" date="2017-03" db="EMBL/GenBank/DDBJ databases">
        <title>Genome sequence of Methanobrevibacter thaueri.</title>
        <authorList>
            <person name="Poehlein A."/>
            <person name="Seedorf H."/>
            <person name="Daniel R."/>
        </authorList>
    </citation>
    <scope>NUCLEOTIDE SEQUENCE [LARGE SCALE GENOMIC DNA]</scope>
    <source>
        <strain evidence="1 2">DSM 11995</strain>
    </source>
</reference>
<dbReference type="RefSeq" id="WP_116591453.1">
    <property type="nucleotide sequence ID" value="NZ_MZGS01000016.1"/>
</dbReference>
<protein>
    <submittedName>
        <fullName evidence="1">Uncharacterized protein</fullName>
    </submittedName>
</protein>
<comment type="caution">
    <text evidence="1">The sequence shown here is derived from an EMBL/GenBank/DDBJ whole genome shotgun (WGS) entry which is preliminary data.</text>
</comment>
<proteinExistence type="predicted"/>
<organism evidence="1 2">
    <name type="scientific">Methanobrevibacter thaueri</name>
    <dbReference type="NCBI Taxonomy" id="190975"/>
    <lineage>
        <taxon>Archaea</taxon>
        <taxon>Methanobacteriati</taxon>
        <taxon>Methanobacteriota</taxon>
        <taxon>Methanomada group</taxon>
        <taxon>Methanobacteria</taxon>
        <taxon>Methanobacteriales</taxon>
        <taxon>Methanobacteriaceae</taxon>
        <taxon>Methanobrevibacter</taxon>
    </lineage>
</organism>
<evidence type="ECO:0000313" key="1">
    <source>
        <dbReference type="EMBL" id="PWB87887.1"/>
    </source>
</evidence>
<accession>A0A315XNC2</accession>